<organism evidence="2 3">
    <name type="scientific">Vibrio paucivorans</name>
    <dbReference type="NCBI Taxonomy" id="2829489"/>
    <lineage>
        <taxon>Bacteria</taxon>
        <taxon>Pseudomonadati</taxon>
        <taxon>Pseudomonadota</taxon>
        <taxon>Gammaproteobacteria</taxon>
        <taxon>Vibrionales</taxon>
        <taxon>Vibrionaceae</taxon>
        <taxon>Vibrio</taxon>
    </lineage>
</organism>
<keyword evidence="1" id="KW-1133">Transmembrane helix</keyword>
<dbReference type="AlphaFoldDB" id="A0A9X3CB81"/>
<evidence type="ECO:0000256" key="1">
    <source>
        <dbReference type="SAM" id="Phobius"/>
    </source>
</evidence>
<evidence type="ECO:0000313" key="2">
    <source>
        <dbReference type="EMBL" id="MCW8332462.1"/>
    </source>
</evidence>
<protein>
    <submittedName>
        <fullName evidence="2">MSHA biogenesis protein MshP</fullName>
    </submittedName>
</protein>
<proteinExistence type="predicted"/>
<feature type="transmembrane region" description="Helical" evidence="1">
    <location>
        <begin position="12"/>
        <end position="31"/>
    </location>
</feature>
<keyword evidence="3" id="KW-1185">Reference proteome</keyword>
<comment type="caution">
    <text evidence="2">The sequence shown here is derived from an EMBL/GenBank/DDBJ whole genome shotgun (WGS) entry which is preliminary data.</text>
</comment>
<dbReference type="EMBL" id="JAKRRX010000004">
    <property type="protein sequence ID" value="MCW8332462.1"/>
    <property type="molecule type" value="Genomic_DNA"/>
</dbReference>
<dbReference type="Proteomes" id="UP001155586">
    <property type="component" value="Unassembled WGS sequence"/>
</dbReference>
<gene>
    <name evidence="2" type="ORF">MD483_01255</name>
</gene>
<accession>A0A9X3CB81</accession>
<reference evidence="2" key="1">
    <citation type="submission" date="2022-02" db="EMBL/GenBank/DDBJ databases">
        <title>Vibrio sp. nov., a new bacterium isolated from Bohai sea, China.</title>
        <authorList>
            <person name="Yuan Y."/>
        </authorList>
    </citation>
    <scope>NUCLEOTIDE SEQUENCE</scope>
    <source>
        <strain evidence="2">DBSS07</strain>
    </source>
</reference>
<dbReference type="RefSeq" id="WP_265686237.1">
    <property type="nucleotide sequence ID" value="NZ_JAKRRX010000004.1"/>
</dbReference>
<name>A0A9X3CB81_9VIBR</name>
<keyword evidence="1" id="KW-0812">Transmembrane</keyword>
<keyword evidence="1" id="KW-0472">Membrane</keyword>
<sequence length="147" mass="16016">MFPRRKRQVGNLYIVSVFVLVVMGFLGANLARIEWSNSDSLTRDALGTQAWFAAHSVNELVLADMYPLNASAAVLTVCTSIQGGTYTKAGELVATYPNCGTVTVECHGVDNSSSDSNLDGYYRIKSAVVCGTGINQVQRTQEMWVRE</sequence>
<evidence type="ECO:0000313" key="3">
    <source>
        <dbReference type="Proteomes" id="UP001155586"/>
    </source>
</evidence>